<evidence type="ECO:0000313" key="11">
    <source>
        <dbReference type="EMBL" id="CAC5354903.1"/>
    </source>
</evidence>
<feature type="disulfide bond" evidence="4">
    <location>
        <begin position="185"/>
        <end position="228"/>
    </location>
</feature>
<dbReference type="PROSITE" id="PS50158">
    <property type="entry name" value="ZF_CCHC"/>
    <property type="match status" value="1"/>
</dbReference>
<dbReference type="InterPro" id="IPR035976">
    <property type="entry name" value="Sushi/SCR/CCP_sf"/>
</dbReference>
<keyword evidence="7" id="KW-0732">Signal</keyword>
<dbReference type="SMART" id="SM00343">
    <property type="entry name" value="ZnF_C2HC"/>
    <property type="match status" value="2"/>
</dbReference>
<dbReference type="EMBL" id="CACVKT020000001">
    <property type="protein sequence ID" value="CAC5354903.1"/>
    <property type="molecule type" value="Genomic_DNA"/>
</dbReference>
<evidence type="ECO:0000256" key="4">
    <source>
        <dbReference type="PROSITE-ProRule" id="PRU00302"/>
    </source>
</evidence>
<keyword evidence="12" id="KW-1185">Reference proteome</keyword>
<dbReference type="PROSITE" id="PS50825">
    <property type="entry name" value="HYR"/>
    <property type="match status" value="2"/>
</dbReference>
<evidence type="ECO:0000259" key="9">
    <source>
        <dbReference type="PROSITE" id="PS50825"/>
    </source>
</evidence>
<dbReference type="CDD" id="cd00033">
    <property type="entry name" value="CCP"/>
    <property type="match status" value="2"/>
</dbReference>
<dbReference type="PANTHER" id="PTHR46343">
    <property type="entry name" value="HYR DOMAIN-CONTAINING PROTEIN"/>
    <property type="match status" value="1"/>
</dbReference>
<feature type="domain" description="HYR" evidence="9">
    <location>
        <begin position="309"/>
        <end position="396"/>
    </location>
</feature>
<evidence type="ECO:0000256" key="1">
    <source>
        <dbReference type="ARBA" id="ARBA00022737"/>
    </source>
</evidence>
<feature type="compositionally biased region" description="Basic and acidic residues" evidence="6">
    <location>
        <begin position="519"/>
        <end position="537"/>
    </location>
</feature>
<feature type="chain" id="PRO_5026755614" description="CSMD" evidence="7">
    <location>
        <begin position="22"/>
        <end position="624"/>
    </location>
</feature>
<keyword evidence="1" id="KW-0677">Repeat</keyword>
<reference evidence="11 12" key="1">
    <citation type="submission" date="2020-06" db="EMBL/GenBank/DDBJ databases">
        <authorList>
            <person name="Li R."/>
            <person name="Bekaert M."/>
        </authorList>
    </citation>
    <scope>NUCLEOTIDE SEQUENCE [LARGE SCALE GENOMIC DNA]</scope>
    <source>
        <strain evidence="12">wild</strain>
    </source>
</reference>
<accession>A0A6J7ZTW0</accession>
<evidence type="ECO:0000256" key="7">
    <source>
        <dbReference type="SAM" id="SignalP"/>
    </source>
</evidence>
<dbReference type="InterPro" id="IPR001878">
    <property type="entry name" value="Znf_CCHC"/>
</dbReference>
<feature type="coiled-coil region" evidence="5">
    <location>
        <begin position="438"/>
        <end position="472"/>
    </location>
</feature>
<feature type="domain" description="Sushi" evidence="10">
    <location>
        <begin position="183"/>
        <end position="248"/>
    </location>
</feature>
<feature type="region of interest" description="Disordered" evidence="6">
    <location>
        <begin position="519"/>
        <end position="549"/>
    </location>
</feature>
<dbReference type="InterPro" id="IPR000436">
    <property type="entry name" value="Sushi_SCR_CCP_dom"/>
</dbReference>
<evidence type="ECO:0000259" key="10">
    <source>
        <dbReference type="PROSITE" id="PS50923"/>
    </source>
</evidence>
<dbReference type="InterPro" id="IPR043555">
    <property type="entry name" value="SRPX-like"/>
</dbReference>
<dbReference type="GO" id="GO:0003676">
    <property type="term" value="F:nucleic acid binding"/>
    <property type="evidence" value="ECO:0007669"/>
    <property type="project" value="InterPro"/>
</dbReference>
<dbReference type="Gene3D" id="2.10.70.10">
    <property type="entry name" value="Complement Module, domain 1"/>
    <property type="match status" value="2"/>
</dbReference>
<name>A0A6J7ZTW0_MYTCO</name>
<comment type="caution">
    <text evidence="4">Lacks conserved residue(s) required for the propagation of feature annotation.</text>
</comment>
<feature type="domain" description="Sushi" evidence="10">
    <location>
        <begin position="249"/>
        <end position="310"/>
    </location>
</feature>
<dbReference type="AlphaFoldDB" id="A0A6J7ZTW0"/>
<evidence type="ECO:0000259" key="8">
    <source>
        <dbReference type="PROSITE" id="PS50158"/>
    </source>
</evidence>
<dbReference type="InterPro" id="IPR003410">
    <property type="entry name" value="HYR_dom"/>
</dbReference>
<keyword evidence="3" id="KW-0863">Zinc-finger</keyword>
<evidence type="ECO:0000256" key="5">
    <source>
        <dbReference type="SAM" id="Coils"/>
    </source>
</evidence>
<dbReference type="OrthoDB" id="6155991at2759"/>
<keyword evidence="2 4" id="KW-1015">Disulfide bond</keyword>
<feature type="domain" description="HYR" evidence="9">
    <location>
        <begin position="99"/>
        <end position="182"/>
    </location>
</feature>
<proteinExistence type="predicted"/>
<keyword evidence="3" id="KW-0862">Zinc</keyword>
<dbReference type="PANTHER" id="PTHR46343:SF2">
    <property type="entry name" value="SUSHI_VON WILLEBRAND FACTOR TYPE A_EGF_PENTRAXIN DOMAIN-CONTAINING 1"/>
    <property type="match status" value="1"/>
</dbReference>
<organism evidence="11 12">
    <name type="scientific">Mytilus coruscus</name>
    <name type="common">Sea mussel</name>
    <dbReference type="NCBI Taxonomy" id="42192"/>
    <lineage>
        <taxon>Eukaryota</taxon>
        <taxon>Metazoa</taxon>
        <taxon>Spiralia</taxon>
        <taxon>Lophotrochozoa</taxon>
        <taxon>Mollusca</taxon>
        <taxon>Bivalvia</taxon>
        <taxon>Autobranchia</taxon>
        <taxon>Pteriomorphia</taxon>
        <taxon>Mytilida</taxon>
        <taxon>Mytiloidea</taxon>
        <taxon>Mytilidae</taxon>
        <taxon>Mytilinae</taxon>
        <taxon>Mytilus</taxon>
    </lineage>
</organism>
<sequence>MSRWNNAMVLVLLIYLESCRSIELSVEKVECDLKEVYPLEVLSCEHRSQQPDKSEKEVQSTVAVGVQCAFKEYNSTVSVIKECNKNGWHDTDIYNAAHRDRTSPSISCPYVEPKLADQIQTNRIMNWKEPLAHDNKDGTITPQRGGPGPGVLFNEGSTYVKYYARDRAGNHNTCIVKVTVKVVRCPAVSPIRNGYYVCHPSDDLVQGTSCYFGCYRGHKLSGHQTIECIGTIDKSHGHWNNPQPICEKLQCPVLPPAIKSMHMTCTDRNYYRSTCRFSCDPGYDITPGQTRVMLCTENGSWRGAVPTCKDSEPPKFTKCLGYQVGYTERGSDDGHIPTFQSPEVTDNIAKNIQPVLTSKTNPNSRMRRGVYMISYDAVDTAGNKASGCKIKLVIKTNSAIFGLTLSHEIYDVAISILMERFGNVQSVVNKHFSDLINLQSASNQTTNLRRLYDDLERHLRSLEALQQDVTQDVFISMITSKLPKEVIIQLEIQKGNNERWTVGMLRQFFNTYITAREAAESQSKETHTGSSSEEKQHSKYQSNGNNFQPRKHLSAEALMTIKPFGKNSGSGNSMVCRYCDGHHRSDECRKLSTIVDRKQKIKGSCYTCLKPGHVSRDCRFETAC</sequence>
<feature type="domain" description="CCHC-type" evidence="8">
    <location>
        <begin position="605"/>
        <end position="619"/>
    </location>
</feature>
<evidence type="ECO:0000256" key="2">
    <source>
        <dbReference type="ARBA" id="ARBA00023157"/>
    </source>
</evidence>
<evidence type="ECO:0000256" key="6">
    <source>
        <dbReference type="SAM" id="MobiDB-lite"/>
    </source>
</evidence>
<dbReference type="Proteomes" id="UP000507470">
    <property type="component" value="Unassembled WGS sequence"/>
</dbReference>
<dbReference type="GO" id="GO:0008270">
    <property type="term" value="F:zinc ion binding"/>
    <property type="evidence" value="ECO:0007669"/>
    <property type="project" value="UniProtKB-KW"/>
</dbReference>
<dbReference type="SMART" id="SM00032">
    <property type="entry name" value="CCP"/>
    <property type="match status" value="2"/>
</dbReference>
<dbReference type="SUPFAM" id="SSF57535">
    <property type="entry name" value="Complement control module/SCR domain"/>
    <property type="match status" value="2"/>
</dbReference>
<dbReference type="Pfam" id="PF00084">
    <property type="entry name" value="Sushi"/>
    <property type="match status" value="2"/>
</dbReference>
<keyword evidence="4" id="KW-0768">Sushi</keyword>
<dbReference type="PROSITE" id="PS50923">
    <property type="entry name" value="SUSHI"/>
    <property type="match status" value="2"/>
</dbReference>
<evidence type="ECO:0008006" key="13">
    <source>
        <dbReference type="Google" id="ProtNLM"/>
    </source>
</evidence>
<keyword evidence="5" id="KW-0175">Coiled coil</keyword>
<gene>
    <name evidence="11" type="ORF">MCOR_42</name>
</gene>
<dbReference type="Pfam" id="PF02494">
    <property type="entry name" value="HYR"/>
    <property type="match status" value="2"/>
</dbReference>
<dbReference type="Pfam" id="PF03564">
    <property type="entry name" value="DUF1759"/>
    <property type="match status" value="1"/>
</dbReference>
<keyword evidence="3" id="KW-0479">Metal-binding</keyword>
<protein>
    <recommendedName>
        <fullName evidence="13">CSMD</fullName>
    </recommendedName>
</protein>
<feature type="signal peptide" evidence="7">
    <location>
        <begin position="1"/>
        <end position="21"/>
    </location>
</feature>
<dbReference type="InterPro" id="IPR005312">
    <property type="entry name" value="DUF1759"/>
</dbReference>
<feature type="compositionally biased region" description="Polar residues" evidence="6">
    <location>
        <begin position="539"/>
        <end position="548"/>
    </location>
</feature>
<evidence type="ECO:0000256" key="3">
    <source>
        <dbReference type="PROSITE-ProRule" id="PRU00047"/>
    </source>
</evidence>
<evidence type="ECO:0000313" key="12">
    <source>
        <dbReference type="Proteomes" id="UP000507470"/>
    </source>
</evidence>